<dbReference type="PROSITE" id="PS50294">
    <property type="entry name" value="WD_REPEATS_REGION"/>
    <property type="match status" value="1"/>
</dbReference>
<dbReference type="PANTHER" id="PTHR14085:SF3">
    <property type="entry name" value="WD REPEAT-CONTAINING PROTEIN 46"/>
    <property type="match status" value="1"/>
</dbReference>
<dbReference type="Pfam" id="PF08149">
    <property type="entry name" value="BING4CT"/>
    <property type="match status" value="1"/>
</dbReference>
<dbReference type="InterPro" id="IPR040315">
    <property type="entry name" value="WDR46/Utp7"/>
</dbReference>
<dbReference type="InterPro" id="IPR036322">
    <property type="entry name" value="WD40_repeat_dom_sf"/>
</dbReference>
<feature type="region of interest" description="Disordered" evidence="7">
    <location>
        <begin position="525"/>
        <end position="560"/>
    </location>
</feature>
<dbReference type="Proteomes" id="UP001146120">
    <property type="component" value="Unassembled WGS sequence"/>
</dbReference>
<comment type="caution">
    <text evidence="9">The sequence shown here is derived from an EMBL/GenBank/DDBJ whole genome shotgun (WGS) entry which is preliminary data.</text>
</comment>
<sequence>MTASDYENSSSDSEPEQENVESIVRDASKRLGRKKNPKANDKKASTTKVKNLDKYTRPATMSNQKIKRIRDKKLKGSLERASSKHQEAAISAAKSEILLPSQAGFLEAEGLEKTYKFTQEQLVQHVDLNTARKVFSLDLPDYGSYAVKYTRNGRNLLIGGQKGHLATLDALRMKLTCEFQANDLVRDVCFLHNNSMFAAAQKKYVYIYDSTGAEAHCIRTVPEPRRMEFLSYHFLLSTISGNGVLSYHDVTNGKQVSTHRTKQGMCDTMALNPWNAVVNLGHANGIVTLWTPNMAEAVIKLQCHQGPIRSMAVDNSGKYLVTAGADRKVKVFDLRKYQEINDYYLSAAANSMSISQRGAVALGFGPNVHILNNAFTSAAPTPYMKHLIPGSQVTSLAFRPFEDVLTIGHSTGLQSVVIPGSGEPNFDTYEANPYENAKQRGESEVRALLEKIRPEMITLDPTMIGKVDRNAAEEQMKKSEMMQKANENKGPAKKKMRGRNRIGRRVRKKQQNVIDVQKQKLRETFEAKKKREERQRQQKEWKDKAENAPTALNRFFKKQP</sequence>
<dbReference type="SUPFAM" id="SSF50978">
    <property type="entry name" value="WD40 repeat-like"/>
    <property type="match status" value="1"/>
</dbReference>
<dbReference type="InterPro" id="IPR015943">
    <property type="entry name" value="WD40/YVTN_repeat-like_dom_sf"/>
</dbReference>
<dbReference type="SMART" id="SM00320">
    <property type="entry name" value="WD40"/>
    <property type="match status" value="3"/>
</dbReference>
<dbReference type="GO" id="GO:0030686">
    <property type="term" value="C:90S preribosome"/>
    <property type="evidence" value="ECO:0007669"/>
    <property type="project" value="TreeGrafter"/>
</dbReference>
<reference evidence="9" key="1">
    <citation type="submission" date="2022-11" db="EMBL/GenBank/DDBJ databases">
        <authorList>
            <person name="Morgan W.R."/>
            <person name="Tartar A."/>
        </authorList>
    </citation>
    <scope>NUCLEOTIDE SEQUENCE</scope>
    <source>
        <strain evidence="9">ARSEF 373</strain>
    </source>
</reference>
<evidence type="ECO:0000256" key="1">
    <source>
        <dbReference type="ARBA" id="ARBA00004604"/>
    </source>
</evidence>
<dbReference type="PANTHER" id="PTHR14085">
    <property type="entry name" value="WD-REPEAT PROTEIN BING4"/>
    <property type="match status" value="1"/>
</dbReference>
<name>A0AAV2ZBM0_9STRA</name>
<feature type="domain" description="BING4 C-terminal" evidence="8">
    <location>
        <begin position="382"/>
        <end position="461"/>
    </location>
</feature>
<evidence type="ECO:0000256" key="3">
    <source>
        <dbReference type="ARBA" id="ARBA00022574"/>
    </source>
</evidence>
<dbReference type="InterPro" id="IPR012952">
    <property type="entry name" value="BING4_C_dom"/>
</dbReference>
<keyword evidence="4" id="KW-0677">Repeat</keyword>
<dbReference type="Pfam" id="PF00400">
    <property type="entry name" value="WD40"/>
    <property type="match status" value="1"/>
</dbReference>
<gene>
    <name evidence="9" type="ORF">N0F65_004450</name>
</gene>
<feature type="compositionally biased region" description="Polar residues" evidence="7">
    <location>
        <begin position="1"/>
        <end position="12"/>
    </location>
</feature>
<reference evidence="9" key="2">
    <citation type="journal article" date="2023" name="Microbiol Resour">
        <title>Decontamination and Annotation of the Draft Genome Sequence of the Oomycete Lagenidium giganteum ARSEF 373.</title>
        <authorList>
            <person name="Morgan W.R."/>
            <person name="Tartar A."/>
        </authorList>
    </citation>
    <scope>NUCLEOTIDE SEQUENCE</scope>
    <source>
        <strain evidence="9">ARSEF 373</strain>
    </source>
</reference>
<protein>
    <recommendedName>
        <fullName evidence="8">BING4 C-terminal domain-containing protein</fullName>
    </recommendedName>
</protein>
<dbReference type="FunFam" id="2.130.10.10:FF:000378">
    <property type="entry name" value="U3 small nucleolar RNA-associated protein 7"/>
    <property type="match status" value="1"/>
</dbReference>
<evidence type="ECO:0000256" key="2">
    <source>
        <dbReference type="ARBA" id="ARBA00022552"/>
    </source>
</evidence>
<keyword evidence="2" id="KW-0698">rRNA processing</keyword>
<evidence type="ECO:0000259" key="8">
    <source>
        <dbReference type="SMART" id="SM01033"/>
    </source>
</evidence>
<feature type="repeat" description="WD" evidence="6">
    <location>
        <begin position="301"/>
        <end position="342"/>
    </location>
</feature>
<accession>A0AAV2ZBM0</accession>
<comment type="subcellular location">
    <subcellularLocation>
        <location evidence="1">Nucleus</location>
        <location evidence="1">Nucleolus</location>
    </subcellularLocation>
</comment>
<feature type="compositionally biased region" description="Basic and acidic residues" evidence="7">
    <location>
        <begin position="38"/>
        <end position="56"/>
    </location>
</feature>
<evidence type="ECO:0000313" key="9">
    <source>
        <dbReference type="EMBL" id="DBA04813.1"/>
    </source>
</evidence>
<keyword evidence="5" id="KW-0539">Nucleus</keyword>
<feature type="compositionally biased region" description="Basic and acidic residues" evidence="7">
    <location>
        <begin position="525"/>
        <end position="546"/>
    </location>
</feature>
<evidence type="ECO:0000256" key="6">
    <source>
        <dbReference type="PROSITE-ProRule" id="PRU00221"/>
    </source>
</evidence>
<dbReference type="PROSITE" id="PS50082">
    <property type="entry name" value="WD_REPEATS_2"/>
    <property type="match status" value="1"/>
</dbReference>
<dbReference type="GO" id="GO:0000462">
    <property type="term" value="P:maturation of SSU-rRNA from tricistronic rRNA transcript (SSU-rRNA, 5.8S rRNA, LSU-rRNA)"/>
    <property type="evidence" value="ECO:0007669"/>
    <property type="project" value="TreeGrafter"/>
</dbReference>
<dbReference type="EMBL" id="DAKRPA010000005">
    <property type="protein sequence ID" value="DBA04813.1"/>
    <property type="molecule type" value="Genomic_DNA"/>
</dbReference>
<keyword evidence="3 6" id="KW-0853">WD repeat</keyword>
<feature type="compositionally biased region" description="Basic residues" evidence="7">
    <location>
        <begin position="491"/>
        <end position="510"/>
    </location>
</feature>
<dbReference type="AlphaFoldDB" id="A0AAV2ZBM0"/>
<dbReference type="Gene3D" id="2.130.10.10">
    <property type="entry name" value="YVTN repeat-like/Quinoprotein amine dehydrogenase"/>
    <property type="match status" value="1"/>
</dbReference>
<evidence type="ECO:0000313" key="10">
    <source>
        <dbReference type="Proteomes" id="UP001146120"/>
    </source>
</evidence>
<dbReference type="SMART" id="SM01033">
    <property type="entry name" value="BING4CT"/>
    <property type="match status" value="1"/>
</dbReference>
<proteinExistence type="predicted"/>
<feature type="region of interest" description="Disordered" evidence="7">
    <location>
        <begin position="481"/>
        <end position="512"/>
    </location>
</feature>
<dbReference type="InterPro" id="IPR001680">
    <property type="entry name" value="WD40_rpt"/>
</dbReference>
<evidence type="ECO:0000256" key="5">
    <source>
        <dbReference type="ARBA" id="ARBA00023242"/>
    </source>
</evidence>
<evidence type="ECO:0000256" key="7">
    <source>
        <dbReference type="SAM" id="MobiDB-lite"/>
    </source>
</evidence>
<keyword evidence="10" id="KW-1185">Reference proteome</keyword>
<organism evidence="9 10">
    <name type="scientific">Lagenidium giganteum</name>
    <dbReference type="NCBI Taxonomy" id="4803"/>
    <lineage>
        <taxon>Eukaryota</taxon>
        <taxon>Sar</taxon>
        <taxon>Stramenopiles</taxon>
        <taxon>Oomycota</taxon>
        <taxon>Peronosporomycetes</taxon>
        <taxon>Pythiales</taxon>
        <taxon>Pythiaceae</taxon>
    </lineage>
</organism>
<dbReference type="GO" id="GO:0032040">
    <property type="term" value="C:small-subunit processome"/>
    <property type="evidence" value="ECO:0007669"/>
    <property type="project" value="TreeGrafter"/>
</dbReference>
<evidence type="ECO:0000256" key="4">
    <source>
        <dbReference type="ARBA" id="ARBA00022737"/>
    </source>
</evidence>
<feature type="region of interest" description="Disordered" evidence="7">
    <location>
        <begin position="1"/>
        <end position="82"/>
    </location>
</feature>